<evidence type="ECO:0000313" key="2">
    <source>
        <dbReference type="EMBL" id="KRZ08263.1"/>
    </source>
</evidence>
<dbReference type="OrthoDB" id="5937214at2759"/>
<proteinExistence type="predicted"/>
<sequence length="75" mass="8460">MKSKHSKSCLPENVCKFLFACYAFAYVASVSMLVGVRSSDIRMEQRKSENTDDMKQITDVTKQNKRGKETCGGVF</sequence>
<feature type="transmembrane region" description="Helical" evidence="1">
    <location>
        <begin position="17"/>
        <end position="36"/>
    </location>
</feature>
<name>A0A0V1HCP8_9BILA</name>
<dbReference type="EMBL" id="JYDP01000089">
    <property type="protein sequence ID" value="KRZ08263.1"/>
    <property type="molecule type" value="Genomic_DNA"/>
</dbReference>
<keyword evidence="3" id="KW-1185">Reference proteome</keyword>
<reference evidence="2 3" key="1">
    <citation type="submission" date="2015-01" db="EMBL/GenBank/DDBJ databases">
        <title>Evolution of Trichinella species and genotypes.</title>
        <authorList>
            <person name="Korhonen P.K."/>
            <person name="Edoardo P."/>
            <person name="Giuseppe L.R."/>
            <person name="Gasser R.B."/>
        </authorList>
    </citation>
    <scope>NUCLEOTIDE SEQUENCE [LARGE SCALE GENOMIC DNA]</scope>
    <source>
        <strain evidence="2">ISS1029</strain>
    </source>
</reference>
<comment type="caution">
    <text evidence="2">The sequence shown here is derived from an EMBL/GenBank/DDBJ whole genome shotgun (WGS) entry which is preliminary data.</text>
</comment>
<dbReference type="Proteomes" id="UP000055024">
    <property type="component" value="Unassembled WGS sequence"/>
</dbReference>
<gene>
    <name evidence="2" type="ORF">T11_10995</name>
</gene>
<evidence type="ECO:0000256" key="1">
    <source>
        <dbReference type="SAM" id="Phobius"/>
    </source>
</evidence>
<evidence type="ECO:0008006" key="4">
    <source>
        <dbReference type="Google" id="ProtNLM"/>
    </source>
</evidence>
<organism evidence="2 3">
    <name type="scientific">Trichinella zimbabwensis</name>
    <dbReference type="NCBI Taxonomy" id="268475"/>
    <lineage>
        <taxon>Eukaryota</taxon>
        <taxon>Metazoa</taxon>
        <taxon>Ecdysozoa</taxon>
        <taxon>Nematoda</taxon>
        <taxon>Enoplea</taxon>
        <taxon>Dorylaimia</taxon>
        <taxon>Trichinellida</taxon>
        <taxon>Trichinellidae</taxon>
        <taxon>Trichinella</taxon>
    </lineage>
</organism>
<protein>
    <recommendedName>
        <fullName evidence="4">Transmembrane protein</fullName>
    </recommendedName>
</protein>
<keyword evidence="1" id="KW-1133">Transmembrane helix</keyword>
<evidence type="ECO:0000313" key="3">
    <source>
        <dbReference type="Proteomes" id="UP000055024"/>
    </source>
</evidence>
<keyword evidence="1" id="KW-0472">Membrane</keyword>
<dbReference type="AlphaFoldDB" id="A0A0V1HCP8"/>
<accession>A0A0V1HCP8</accession>
<keyword evidence="1" id="KW-0812">Transmembrane</keyword>